<feature type="domain" description="Solute-binding protein family 3/N-terminal" evidence="4">
    <location>
        <begin position="22"/>
        <end position="244"/>
    </location>
</feature>
<accession>A0A3R9DZH5</accession>
<keyword evidence="2 3" id="KW-0732">Signal</keyword>
<comment type="similarity">
    <text evidence="1">Belongs to the bacterial solute-binding protein 3 family.</text>
</comment>
<sequence length="267" mass="30485">MEKIIATILALMLVSFQVYASNTSFLTFEFPPFSHKIKGQPSGPFTDMINDVCLELGNECSFKTFPTRRAKLMISEGKADGIYPFAWYENRAEKFYFSVPFMMTEYGIFLSVDNKTTIANVEDLQGLHVGVFGPSNTSNSLERLNETLISKGLKPMKIMIQRDESGNLIRMLDSNRIDAYYSNRSLGEFRAKQFGIEGIRYTWEDKRLLYFVAFPKATTDIEFVEKFNKAALKVFSKQGYLESKLNPWSISSPPLTAQTLNEYAILH</sequence>
<feature type="chain" id="PRO_5018682276" evidence="3">
    <location>
        <begin position="21"/>
        <end position="267"/>
    </location>
</feature>
<dbReference type="Proteomes" id="UP000269041">
    <property type="component" value="Unassembled WGS sequence"/>
</dbReference>
<evidence type="ECO:0000256" key="3">
    <source>
        <dbReference type="SAM" id="SignalP"/>
    </source>
</evidence>
<dbReference type="RefSeq" id="WP_125321817.1">
    <property type="nucleotide sequence ID" value="NZ_AP024889.1"/>
</dbReference>
<dbReference type="PANTHER" id="PTHR35936:SF19">
    <property type="entry name" value="AMINO-ACID-BINDING PROTEIN YXEM-RELATED"/>
    <property type="match status" value="1"/>
</dbReference>
<dbReference type="PANTHER" id="PTHR35936">
    <property type="entry name" value="MEMBRANE-BOUND LYTIC MUREIN TRANSGLYCOSYLASE F"/>
    <property type="match status" value="1"/>
</dbReference>
<organism evidence="5 6">
    <name type="scientific">Vibrio pectenicida</name>
    <dbReference type="NCBI Taxonomy" id="62763"/>
    <lineage>
        <taxon>Bacteria</taxon>
        <taxon>Pseudomonadati</taxon>
        <taxon>Pseudomonadota</taxon>
        <taxon>Gammaproteobacteria</taxon>
        <taxon>Vibrionales</taxon>
        <taxon>Vibrionaceae</taxon>
        <taxon>Vibrio</taxon>
    </lineage>
</organism>
<gene>
    <name evidence="5" type="ORF">EJA03_11935</name>
</gene>
<dbReference type="EMBL" id="RSFA01000051">
    <property type="protein sequence ID" value="RSD30837.1"/>
    <property type="molecule type" value="Genomic_DNA"/>
</dbReference>
<feature type="signal peptide" evidence="3">
    <location>
        <begin position="1"/>
        <end position="20"/>
    </location>
</feature>
<dbReference type="Pfam" id="PF00497">
    <property type="entry name" value="SBP_bac_3"/>
    <property type="match status" value="1"/>
</dbReference>
<dbReference type="Gene3D" id="3.40.190.10">
    <property type="entry name" value="Periplasmic binding protein-like II"/>
    <property type="match status" value="2"/>
</dbReference>
<protein>
    <submittedName>
        <fullName evidence="5">Transporter substrate-binding domain-containing protein</fullName>
    </submittedName>
</protein>
<dbReference type="SMART" id="SM00062">
    <property type="entry name" value="PBPb"/>
    <property type="match status" value="1"/>
</dbReference>
<proteinExistence type="inferred from homology"/>
<keyword evidence="6" id="KW-1185">Reference proteome</keyword>
<comment type="caution">
    <text evidence="5">The sequence shown here is derived from an EMBL/GenBank/DDBJ whole genome shotgun (WGS) entry which is preliminary data.</text>
</comment>
<evidence type="ECO:0000256" key="1">
    <source>
        <dbReference type="ARBA" id="ARBA00010333"/>
    </source>
</evidence>
<evidence type="ECO:0000313" key="5">
    <source>
        <dbReference type="EMBL" id="RSD30837.1"/>
    </source>
</evidence>
<dbReference type="InterPro" id="IPR001638">
    <property type="entry name" value="Solute-binding_3/MltF_N"/>
</dbReference>
<evidence type="ECO:0000256" key="2">
    <source>
        <dbReference type="ARBA" id="ARBA00022729"/>
    </source>
</evidence>
<dbReference type="SUPFAM" id="SSF53850">
    <property type="entry name" value="Periplasmic binding protein-like II"/>
    <property type="match status" value="1"/>
</dbReference>
<reference evidence="5 6" key="1">
    <citation type="submission" date="2018-12" db="EMBL/GenBank/DDBJ databases">
        <title>Genomic taxonomy of the Vibrionaceae family.</title>
        <authorList>
            <person name="Gomez-Gil B."/>
            <person name="Enciso-Ibarra K."/>
        </authorList>
    </citation>
    <scope>NUCLEOTIDE SEQUENCE [LARGE SCALE GENOMIC DNA]</scope>
    <source>
        <strain evidence="5 6">CAIM 594</strain>
    </source>
</reference>
<dbReference type="AlphaFoldDB" id="A0A3R9DZH5"/>
<dbReference type="OrthoDB" id="5592769at2"/>
<evidence type="ECO:0000313" key="6">
    <source>
        <dbReference type="Proteomes" id="UP000269041"/>
    </source>
</evidence>
<name>A0A3R9DZH5_9VIBR</name>
<evidence type="ECO:0000259" key="4">
    <source>
        <dbReference type="SMART" id="SM00062"/>
    </source>
</evidence>